<dbReference type="EMBL" id="UZAJ01004795">
    <property type="protein sequence ID" value="VDO43447.1"/>
    <property type="molecule type" value="Genomic_DNA"/>
</dbReference>
<accession>A0A183HDG0</accession>
<protein>
    <submittedName>
        <fullName evidence="1 3">Uncharacterized protein</fullName>
    </submittedName>
</protein>
<sequence length="99" mass="11767">MVCRFYAVLKPNKLQKNTIVDDDCVKGYFVNYGSGECCFTDTSQFDFEERYVEAEGRKICCQYFEMNNSVKLKYPTLLLIMEQCQSKNYFLFDRNAKRM</sequence>
<evidence type="ECO:0000313" key="2">
    <source>
        <dbReference type="Proteomes" id="UP000267606"/>
    </source>
</evidence>
<reference evidence="1 2" key="2">
    <citation type="submission" date="2018-11" db="EMBL/GenBank/DDBJ databases">
        <authorList>
            <consortium name="Pathogen Informatics"/>
        </authorList>
    </citation>
    <scope>NUCLEOTIDE SEQUENCE [LARGE SCALE GENOMIC DNA]</scope>
</reference>
<dbReference type="Proteomes" id="UP000267606">
    <property type="component" value="Unassembled WGS sequence"/>
</dbReference>
<dbReference type="WBParaSite" id="OFLC_0000552101-mRNA-1">
    <property type="protein sequence ID" value="OFLC_0000552101-mRNA-1"/>
    <property type="gene ID" value="OFLC_0000552101"/>
</dbReference>
<gene>
    <name evidence="1" type="ORF">OFLC_LOCUS5524</name>
</gene>
<name>A0A183HDG0_9BILA</name>
<organism evidence="3">
    <name type="scientific">Onchocerca flexuosa</name>
    <dbReference type="NCBI Taxonomy" id="387005"/>
    <lineage>
        <taxon>Eukaryota</taxon>
        <taxon>Metazoa</taxon>
        <taxon>Ecdysozoa</taxon>
        <taxon>Nematoda</taxon>
        <taxon>Chromadorea</taxon>
        <taxon>Rhabditida</taxon>
        <taxon>Spirurina</taxon>
        <taxon>Spiruromorpha</taxon>
        <taxon>Filarioidea</taxon>
        <taxon>Onchocercidae</taxon>
        <taxon>Onchocerca</taxon>
    </lineage>
</organism>
<evidence type="ECO:0000313" key="3">
    <source>
        <dbReference type="WBParaSite" id="OFLC_0000552101-mRNA-1"/>
    </source>
</evidence>
<proteinExistence type="predicted"/>
<keyword evidence="2" id="KW-1185">Reference proteome</keyword>
<dbReference type="AlphaFoldDB" id="A0A183HDG0"/>
<reference evidence="3" key="1">
    <citation type="submission" date="2016-06" db="UniProtKB">
        <authorList>
            <consortium name="WormBaseParasite"/>
        </authorList>
    </citation>
    <scope>IDENTIFICATION</scope>
</reference>
<evidence type="ECO:0000313" key="1">
    <source>
        <dbReference type="EMBL" id="VDO43447.1"/>
    </source>
</evidence>